<gene>
    <name evidence="2" type="ORF">R3P38DRAFT_3343473</name>
</gene>
<organism evidence="2 3">
    <name type="scientific">Favolaschia claudopus</name>
    <dbReference type="NCBI Taxonomy" id="2862362"/>
    <lineage>
        <taxon>Eukaryota</taxon>
        <taxon>Fungi</taxon>
        <taxon>Dikarya</taxon>
        <taxon>Basidiomycota</taxon>
        <taxon>Agaricomycotina</taxon>
        <taxon>Agaricomycetes</taxon>
        <taxon>Agaricomycetidae</taxon>
        <taxon>Agaricales</taxon>
        <taxon>Marasmiineae</taxon>
        <taxon>Mycenaceae</taxon>
        <taxon>Favolaschia</taxon>
    </lineage>
</organism>
<proteinExistence type="predicted"/>
<dbReference type="AlphaFoldDB" id="A0AAW0DR20"/>
<name>A0AAW0DR20_9AGAR</name>
<evidence type="ECO:0000256" key="1">
    <source>
        <dbReference type="SAM" id="MobiDB-lite"/>
    </source>
</evidence>
<keyword evidence="3" id="KW-1185">Reference proteome</keyword>
<reference evidence="2 3" key="1">
    <citation type="journal article" date="2024" name="J Genomics">
        <title>Draft genome sequencing and assembly of Favolaschia claudopus CIRM-BRFM 2984 isolated from oak limbs.</title>
        <authorList>
            <person name="Navarro D."/>
            <person name="Drula E."/>
            <person name="Chaduli D."/>
            <person name="Cazenave R."/>
            <person name="Ahrendt S."/>
            <person name="Wang J."/>
            <person name="Lipzen A."/>
            <person name="Daum C."/>
            <person name="Barry K."/>
            <person name="Grigoriev I.V."/>
            <person name="Favel A."/>
            <person name="Rosso M.N."/>
            <person name="Martin F."/>
        </authorList>
    </citation>
    <scope>NUCLEOTIDE SEQUENCE [LARGE SCALE GENOMIC DNA]</scope>
    <source>
        <strain evidence="2 3">CIRM-BRFM 2984</strain>
    </source>
</reference>
<evidence type="ECO:0000313" key="3">
    <source>
        <dbReference type="Proteomes" id="UP001362999"/>
    </source>
</evidence>
<accession>A0AAW0DR20</accession>
<dbReference type="Proteomes" id="UP001362999">
    <property type="component" value="Unassembled WGS sequence"/>
</dbReference>
<dbReference type="EMBL" id="JAWWNJ010000006">
    <property type="protein sequence ID" value="KAK7054032.1"/>
    <property type="molecule type" value="Genomic_DNA"/>
</dbReference>
<feature type="region of interest" description="Disordered" evidence="1">
    <location>
        <begin position="13"/>
        <end position="46"/>
    </location>
</feature>
<feature type="compositionally biased region" description="Polar residues" evidence="1">
    <location>
        <begin position="27"/>
        <end position="41"/>
    </location>
</feature>
<sequence length="201" mass="21944">MSLIVCDAAEVTRSGRAGPDGSGEGGNSSQRGRAWPTSANVGKSGIPVRDQTGLMRSYRDYRCLGNLVQAFYRRGSLFEHTVILYIPVKRRGVIWRLLSTAFVLAARRESRDSGPGEYSYSLPVSIQKSSSFKFLPPIVQVGFIEELNCSHIAPPNPSSRLFASNVLASKPTRRVKTNLPQAVDGLQLATGIPRESHKKLG</sequence>
<comment type="caution">
    <text evidence="2">The sequence shown here is derived from an EMBL/GenBank/DDBJ whole genome shotgun (WGS) entry which is preliminary data.</text>
</comment>
<protein>
    <submittedName>
        <fullName evidence="2">Uncharacterized protein</fullName>
    </submittedName>
</protein>
<evidence type="ECO:0000313" key="2">
    <source>
        <dbReference type="EMBL" id="KAK7054032.1"/>
    </source>
</evidence>